<reference evidence="7 17" key="4">
    <citation type="journal article" date="2009" name="Virology">
        <title>Molecular characterization of the genome of duck enteritis virus.</title>
        <authorList>
            <person name="Li Y."/>
            <person name="Huang B."/>
            <person name="Ma X."/>
            <person name="Wu J."/>
            <person name="Li F."/>
            <person name="Ai W."/>
            <person name="Song M."/>
            <person name="Yang H."/>
        </authorList>
    </citation>
    <scope>NUCLEOTIDE SEQUENCE [LARGE SCALE GENOMIC DNA]</scope>
    <source>
        <strain evidence="7">VAC</strain>
    </source>
</reference>
<evidence type="ECO:0000313" key="16">
    <source>
        <dbReference type="Proteomes" id="UP000135812"/>
    </source>
</evidence>
<dbReference type="EMBL" id="EF203707">
    <property type="protein sequence ID" value="ABM92115.2"/>
    <property type="molecule type" value="Genomic_DNA"/>
</dbReference>
<evidence type="ECO:0000313" key="5">
    <source>
        <dbReference type="EMBL" id="ABO26204.1"/>
    </source>
</evidence>
<dbReference type="Proteomes" id="UP000098628">
    <property type="component" value="Genome"/>
</dbReference>
<dbReference type="EMBL" id="EU082088">
    <property type="protein sequence ID" value="ACT83556.1"/>
    <property type="molecule type" value="Genomic_DNA"/>
</dbReference>
<evidence type="ECO:0000313" key="9">
    <source>
        <dbReference type="EMBL" id="AGA17835.1"/>
    </source>
</evidence>
<accession>A2TIU8</accession>
<accession>A4GRI8</accession>
<dbReference type="HAMAP" id="MF_04019">
    <property type="entry name" value="HSV_TRX2"/>
    <property type="match status" value="1"/>
</dbReference>
<evidence type="ECO:0000313" key="13">
    <source>
        <dbReference type="Proteomes" id="UP000098628"/>
    </source>
</evidence>
<reference evidence="7" key="6">
    <citation type="submission" date="2009-07" db="EMBL/GenBank/DDBJ databases">
        <authorList>
            <person name="Li Y.F."/>
            <person name="Huang B."/>
        </authorList>
    </citation>
    <scope>NUCLEOTIDE SEQUENCE</scope>
    <source>
        <strain evidence="7">VAC</strain>
    </source>
</reference>
<dbReference type="Proteomes" id="UP000135812">
    <property type="component" value="Genome"/>
</dbReference>
<name>A2TIU8_9ALPH</name>
<dbReference type="EMBL" id="EU195093">
    <property type="protein sequence ID" value="ABY73915.1"/>
    <property type="molecule type" value="Genomic_DNA"/>
</dbReference>
<proteinExistence type="inferred from homology"/>
<reference evidence="4" key="5">
    <citation type="submission" date="2009-04" db="EMBL/GenBank/DDBJ databases">
        <authorList>
            <person name="Li H."/>
            <person name="Liu S."/>
            <person name="Kong X."/>
        </authorList>
    </citation>
    <scope>NUCLEOTIDE SEQUENCE</scope>
</reference>
<organism evidence="4">
    <name type="scientific">anatid alphaherpesvirus 1</name>
    <dbReference type="NCBI Taxonomy" id="104388"/>
    <lineage>
        <taxon>Viruses</taxon>
        <taxon>Duplodnaviria</taxon>
        <taxon>Heunggongvirae</taxon>
        <taxon>Peploviricota</taxon>
        <taxon>Herviviricetes</taxon>
        <taxon>Herpesvirales</taxon>
        <taxon>Orthoherpesviridae</taxon>
        <taxon>Alphaherpesvirinae</taxon>
        <taxon>Mardivirus</taxon>
        <taxon>Mardivirus anatidalpha1</taxon>
    </lineage>
</organism>
<evidence type="ECO:0000256" key="3">
    <source>
        <dbReference type="ARBA" id="ARBA00022844"/>
    </source>
</evidence>
<dbReference type="Proteomes" id="UP000114267">
    <property type="component" value="Segment"/>
</dbReference>
<evidence type="ECO:0000313" key="12">
    <source>
        <dbReference type="EMBL" id="AJG04912.1"/>
    </source>
</evidence>
<reference evidence="6" key="3">
    <citation type="submission" date="2007-09" db="EMBL/GenBank/DDBJ databases">
        <title>Discovery and functional identification of novel Duck enteritis virus UL18 gene.</title>
        <authorList>
            <person name="Cheng A.C."/>
            <person name="Wang M.S."/>
            <person name="Zhu D.K."/>
            <person name="Guo Y.F."/>
            <person name="Jia R.Y."/>
            <person name="Luo Q.H."/>
        </authorList>
    </citation>
    <scope>NUCLEOTIDE SEQUENCE</scope>
    <source>
        <strain evidence="6">CHv</strain>
    </source>
</reference>
<dbReference type="RefSeq" id="YP_003084404.1">
    <property type="nucleotide sequence ID" value="NC_013036.1"/>
</dbReference>
<dbReference type="Pfam" id="PF01802">
    <property type="entry name" value="Herpes_V23"/>
    <property type="match status" value="1"/>
</dbReference>
<reference evidence="11 15" key="9">
    <citation type="submission" date="2013-06" db="EMBL/GenBank/DDBJ databases">
        <authorList>
            <person name="Zou Z."/>
            <person name="Hu Y."/>
        </authorList>
    </citation>
    <scope>NUCLEOTIDE SEQUENCE [LARGE SCALE GENOMIC DNA]</scope>
    <source>
        <strain evidence="11">C-KCE</strain>
    </source>
</reference>
<dbReference type="GeneID" id="8223369"/>
<evidence type="ECO:0000313" key="8">
    <source>
        <dbReference type="EMBL" id="AFC61865.1"/>
    </source>
</evidence>
<evidence type="ECO:0000313" key="15">
    <source>
        <dbReference type="Proteomes" id="UP000114267"/>
    </source>
</evidence>
<dbReference type="EMBL" id="JQ673560">
    <property type="protein sequence ID" value="AGA17835.1"/>
    <property type="molecule type" value="Genomic_DNA"/>
</dbReference>
<evidence type="ECO:0000313" key="18">
    <source>
        <dbReference type="Proteomes" id="UP000180937"/>
    </source>
</evidence>
<keyword evidence="2" id="KW-1048">Host nucleus</keyword>
<evidence type="ECO:0000256" key="1">
    <source>
        <dbReference type="ARBA" id="ARBA00022561"/>
    </source>
</evidence>
<reference evidence="9 18" key="10">
    <citation type="journal article" date="2014" name="Virus Genes">
        <title>Comparative genomic sequence analysis between a standard challenge strain and a vaccine strain of duck enteritis virus in China.</title>
        <authorList>
            <person name="Yang C."/>
            <person name="Li Q."/>
            <person name="Li J."/>
            <person name="Zhang G."/>
            <person name="Li H."/>
            <person name="Xia Y."/>
            <person name="Yang H."/>
            <person name="Yu K."/>
        </authorList>
    </citation>
    <scope>NUCLEOTIDE SEQUENCE [LARGE SCALE GENOMIC DNA]</scope>
    <source>
        <strain evidence="9">CV</strain>
    </source>
</reference>
<sequence>MTTEQFIVEIIIPSGISHADTSALQKCEGRIIFLSSVRRRIALSDIDYKSFYTNGTEPDTLALLAAFRRRFAAVITRIMPGKITAVVLGIGPLISGLSLQNTSPFDLINGDSVCFLPPMLGGGIGDGRLKLDSISTELIFPMTIPGSIAREIISKVVALSLGAVVQTAQIQPRGVQRDTIPIHYNGRRYNITPSIQNLDAAESVARTLVLNMMFAISEGCMILFALIPHLLTLSGQDGYVNALVQLQSAARAAGQLMNMPRQIPQIQDGDRRFPIYETISWWLNMTTTLNESLRPREQVRVCVIEGPPTIKPGNMAPVIDNY</sequence>
<dbReference type="InterPro" id="IPR002690">
    <property type="entry name" value="Herpes_capsid_2"/>
</dbReference>
<dbReference type="EMBL" id="JQ647509">
    <property type="protein sequence ID" value="AFC61865.1"/>
    <property type="molecule type" value="Genomic_DNA"/>
</dbReference>
<dbReference type="GO" id="GO:0005198">
    <property type="term" value="F:structural molecule activity"/>
    <property type="evidence" value="ECO:0007669"/>
    <property type="project" value="InterPro"/>
</dbReference>
<evidence type="ECO:0000313" key="11">
    <source>
        <dbReference type="EMBL" id="AGW24836.1"/>
    </source>
</evidence>
<evidence type="ECO:0000313" key="4">
    <source>
        <dbReference type="EMBL" id="ABM92115.2"/>
    </source>
</evidence>
<evidence type="ECO:0000313" key="14">
    <source>
        <dbReference type="Proteomes" id="UP000112239"/>
    </source>
</evidence>
<dbReference type="KEGG" id="vg:8223369"/>
<reference evidence="4" key="1">
    <citation type="submission" date="2006-12" db="EMBL/GenBank/DDBJ databases">
        <title>Determination of Duck enteritis virus partial genome order.</title>
        <authorList>
            <person name="Gao Y."/>
            <person name="Liu S."/>
            <person name="Kong X."/>
        </authorList>
    </citation>
    <scope>NUCLEOTIDE SEQUENCE</scope>
</reference>
<dbReference type="EMBL" id="EF417996">
    <property type="protein sequence ID" value="ABO26204.1"/>
    <property type="molecule type" value="Genomic_DNA"/>
</dbReference>
<evidence type="ECO:0000313" key="10">
    <source>
        <dbReference type="EMBL" id="AGS78703.1"/>
    </source>
</evidence>
<dbReference type="EMBL" id="KJ549663">
    <property type="protein sequence ID" value="AJG04912.1"/>
    <property type="molecule type" value="Genomic_DNA"/>
</dbReference>
<evidence type="ECO:0000313" key="6">
    <source>
        <dbReference type="EMBL" id="ABY73915.1"/>
    </source>
</evidence>
<reference evidence="12" key="12">
    <citation type="journal article" date="2015" name="Arch. Virol.">
        <title>Biological properties of a duck enteritis virus attenuated via serial passaging in chick embryo fibroblasts.</title>
        <authorList>
            <person name="Yang C."/>
            <person name="Li J."/>
            <person name="Li Q."/>
            <person name="Li L."/>
            <person name="Sun M."/>
            <person name="Li H."/>
            <person name="Xia Y."/>
            <person name="Yang H."/>
            <person name="Yu K."/>
        </authorList>
    </citation>
    <scope>NUCLEOTIDE SEQUENCE</scope>
    <source>
        <strain evidence="12">CV p80</strain>
    </source>
</reference>
<dbReference type="Proteomes" id="UP000180937">
    <property type="component" value="Segment"/>
</dbReference>
<keyword evidence="1" id="KW-0167">Capsid protein</keyword>
<reference evidence="5" key="2">
    <citation type="submission" date="2007-02" db="EMBL/GenBank/DDBJ databases">
        <title>Sequence analysis of a 41-kb segment of the duck enteritis virus genome.</title>
        <authorList>
            <person name="Li Y.F."/>
            <person name="Huang B."/>
        </authorList>
    </citation>
    <scope>NUCLEOTIDE SEQUENCE</scope>
    <source>
        <strain evidence="5">VAC</strain>
    </source>
</reference>
<reference evidence="8 16" key="7">
    <citation type="journal article" date="2012" name="J. Virol.">
        <title>Complete genomic sequence of chinese virulent duck enteritis virus.</title>
        <authorList>
            <person name="Wu Y."/>
            <person name="Cheng A."/>
            <person name="Wang M."/>
            <person name="Yang Q."/>
            <person name="Zhu D."/>
            <person name="Jia R."/>
            <person name="Chen S."/>
            <person name="Zhou Y."/>
            <person name="Wang X."/>
            <person name="Chen X."/>
        </authorList>
    </citation>
    <scope>NUCLEOTIDE SEQUENCE [LARGE SCALE GENOMIC DNA]</scope>
    <source>
        <strain evidence="8">CHv</strain>
    </source>
</reference>
<evidence type="ECO:0000313" key="17">
    <source>
        <dbReference type="Proteomes" id="UP000164963"/>
    </source>
</evidence>
<gene>
    <name evidence="4" type="primary">UL18</name>
    <name evidence="9" type="synonym">DEVCV45</name>
    <name evidence="10" type="synonym">ORF43</name>
    <name evidence="12" type="synonym">ORF45</name>
</gene>
<dbReference type="OrthoDB" id="7560at10239"/>
<dbReference type="Proteomes" id="UP000164963">
    <property type="component" value="Genome"/>
</dbReference>
<dbReference type="EMBL" id="KF487736">
    <property type="protein sequence ID" value="AGS78703.1"/>
    <property type="molecule type" value="Genomic_DNA"/>
</dbReference>
<evidence type="ECO:0000256" key="2">
    <source>
        <dbReference type="ARBA" id="ARBA00022562"/>
    </source>
</evidence>
<dbReference type="Proteomes" id="UP000112239">
    <property type="component" value="Segment"/>
</dbReference>
<keyword evidence="3" id="KW-0946">Virion</keyword>
<reference evidence="13" key="11">
    <citation type="submission" date="2014-03" db="EMBL/GenBank/DDBJ databases">
        <title>Protective efficacy and genomic characteristics of a duck enteritis virus attenuated by serial passage in chick embryo fibroblast.</title>
        <authorList>
            <person name="Yang C."/>
            <person name="Li Q."/>
            <person name="Li J."/>
            <person name="Liu D."/>
            <person name="Li L."/>
            <person name="Li H."/>
            <person name="Xia Y."/>
            <person name="Yang H."/>
            <person name="Yu K."/>
        </authorList>
    </citation>
    <scope>NUCLEOTIDE SEQUENCE [LARGE SCALE GENOMIC DNA]</scope>
</reference>
<protein>
    <submittedName>
        <fullName evidence="6">Capsid triplex subunit 2</fullName>
    </submittedName>
    <submittedName>
        <fullName evidence="5 7">UL18</fullName>
    </submittedName>
    <submittedName>
        <fullName evidence="4">UL18-like protein</fullName>
    </submittedName>
</protein>
<reference evidence="10 14" key="8">
    <citation type="journal article" date="2013" name="Genome Announc.">
        <title>Complete genome sequence of an attenuated duck enteritis virus obtained by in vitro serial passage.</title>
        <authorList>
            <person name="Yang C."/>
            <person name="Li J."/>
            <person name="Li Q."/>
            <person name="Li H."/>
            <person name="Xia Y."/>
            <person name="Guo X."/>
            <person name="Yu K."/>
            <person name="Yang H."/>
        </authorList>
    </citation>
    <scope>NUCLEOTIDE SEQUENCE [LARGE SCALE GENOMIC DNA]</scope>
    <source>
        <strain evidence="10">K</strain>
    </source>
</reference>
<dbReference type="GO" id="GO:0019028">
    <property type="term" value="C:viral capsid"/>
    <property type="evidence" value="ECO:0007669"/>
    <property type="project" value="UniProtKB-KW"/>
</dbReference>
<evidence type="ECO:0000313" key="7">
    <source>
        <dbReference type="EMBL" id="ACT83556.1"/>
    </source>
</evidence>
<dbReference type="EMBL" id="KF263690">
    <property type="protein sequence ID" value="AGW24836.1"/>
    <property type="molecule type" value="Genomic_DNA"/>
</dbReference>